<accession>A0A381X291</accession>
<dbReference type="GO" id="GO:0043546">
    <property type="term" value="F:molybdopterin cofactor binding"/>
    <property type="evidence" value="ECO:0007669"/>
    <property type="project" value="TreeGrafter"/>
</dbReference>
<dbReference type="PROSITE" id="PS51318">
    <property type="entry name" value="TAT"/>
    <property type="match status" value="1"/>
</dbReference>
<dbReference type="GO" id="GO:0008482">
    <property type="term" value="F:sulfite oxidase activity"/>
    <property type="evidence" value="ECO:0007669"/>
    <property type="project" value="TreeGrafter"/>
</dbReference>
<dbReference type="PANTHER" id="PTHR19372">
    <property type="entry name" value="SULFITE REDUCTASE"/>
    <property type="match status" value="1"/>
</dbReference>
<dbReference type="SUPFAM" id="SSF81296">
    <property type="entry name" value="E set domains"/>
    <property type="match status" value="1"/>
</dbReference>
<dbReference type="InterPro" id="IPR000572">
    <property type="entry name" value="OxRdtase_Mopterin-bd_dom"/>
</dbReference>
<protein>
    <recommendedName>
        <fullName evidence="1">Oxidoreductase molybdopterin-binding domain-containing protein</fullName>
    </recommendedName>
</protein>
<dbReference type="PRINTS" id="PR00407">
    <property type="entry name" value="EUMOPTERIN"/>
</dbReference>
<name>A0A381X291_9ZZZZ</name>
<dbReference type="Gene3D" id="2.60.40.650">
    <property type="match status" value="1"/>
</dbReference>
<proteinExistence type="predicted"/>
<evidence type="ECO:0000259" key="1">
    <source>
        <dbReference type="Pfam" id="PF00174"/>
    </source>
</evidence>
<sequence length="388" mass="43655">MTKQTTRREMLKESIALAGLGVLGLPEWAFPVLAQEQTLVPFTDLPETLTLERTPDRRIIDIRTINGVFTPSDQFFTTQHYGHPEIDTATYRLRVSGLVDRPLALSLADLQAMPSRELVFGFECSGNRGPVNGLSSNGLWQGVPLRAVLERAGVQAEAREFVLFGADHGEEEVEFRGRTYPVDQNYGRSLQRDQALSDEPLLAYSLNNEPLTTHQGRPLRLLVPGWYGAPNVKWLSEIHVQEDQYLGKYQARWYRTLKGEMVNGEMKWKETAITKMQLKSFIARVTTDGSRHNVFGVVLNDGTPIRSVEVRVDDGPWQPATLDPATTSERYGWKFFNYTWDNATPGEHTVTSRATDANGDVQPTAEELGVKQTFLEHNAQVPRTLIIS</sequence>
<dbReference type="EMBL" id="UINC01013515">
    <property type="protein sequence ID" value="SVA58333.1"/>
    <property type="molecule type" value="Genomic_DNA"/>
</dbReference>
<gene>
    <name evidence="2" type="ORF">METZ01_LOCUS111187</name>
</gene>
<dbReference type="Gene3D" id="3.90.420.10">
    <property type="entry name" value="Oxidoreductase, molybdopterin-binding domain"/>
    <property type="match status" value="1"/>
</dbReference>
<dbReference type="InterPro" id="IPR008335">
    <property type="entry name" value="Mopterin_OxRdtase_euk"/>
</dbReference>
<dbReference type="Pfam" id="PF00174">
    <property type="entry name" value="Oxidored_molyb"/>
    <property type="match status" value="1"/>
</dbReference>
<evidence type="ECO:0000313" key="2">
    <source>
        <dbReference type="EMBL" id="SVA58333.1"/>
    </source>
</evidence>
<dbReference type="InterPro" id="IPR006311">
    <property type="entry name" value="TAT_signal"/>
</dbReference>
<feature type="domain" description="Oxidoreductase molybdopterin-binding" evidence="1">
    <location>
        <begin position="80"/>
        <end position="246"/>
    </location>
</feature>
<dbReference type="InterPro" id="IPR014756">
    <property type="entry name" value="Ig_E-set"/>
</dbReference>
<dbReference type="GO" id="GO:0020037">
    <property type="term" value="F:heme binding"/>
    <property type="evidence" value="ECO:0007669"/>
    <property type="project" value="TreeGrafter"/>
</dbReference>
<dbReference type="InterPro" id="IPR036374">
    <property type="entry name" value="OxRdtase_Mopterin-bd_sf"/>
</dbReference>
<dbReference type="GO" id="GO:0006790">
    <property type="term" value="P:sulfur compound metabolic process"/>
    <property type="evidence" value="ECO:0007669"/>
    <property type="project" value="TreeGrafter"/>
</dbReference>
<dbReference type="AlphaFoldDB" id="A0A381X291"/>
<dbReference type="SUPFAM" id="SSF56524">
    <property type="entry name" value="Oxidoreductase molybdopterin-binding domain"/>
    <property type="match status" value="1"/>
</dbReference>
<dbReference type="PANTHER" id="PTHR19372:SF7">
    <property type="entry name" value="SULFITE OXIDASE, MITOCHONDRIAL"/>
    <property type="match status" value="1"/>
</dbReference>
<reference evidence="2" key="1">
    <citation type="submission" date="2018-05" db="EMBL/GenBank/DDBJ databases">
        <authorList>
            <person name="Lanie J.A."/>
            <person name="Ng W.-L."/>
            <person name="Kazmierczak K.M."/>
            <person name="Andrzejewski T.M."/>
            <person name="Davidsen T.M."/>
            <person name="Wayne K.J."/>
            <person name="Tettelin H."/>
            <person name="Glass J.I."/>
            <person name="Rusch D."/>
            <person name="Podicherti R."/>
            <person name="Tsui H.-C.T."/>
            <person name="Winkler M.E."/>
        </authorList>
    </citation>
    <scope>NUCLEOTIDE SEQUENCE</scope>
</reference>
<organism evidence="2">
    <name type="scientific">marine metagenome</name>
    <dbReference type="NCBI Taxonomy" id="408172"/>
    <lineage>
        <taxon>unclassified sequences</taxon>
        <taxon>metagenomes</taxon>
        <taxon>ecological metagenomes</taxon>
    </lineage>
</organism>